<dbReference type="Proteomes" id="UP000192902">
    <property type="component" value="Chromosome"/>
</dbReference>
<dbReference type="eggNOG" id="COG2165">
    <property type="taxonomic scope" value="Bacteria"/>
</dbReference>
<dbReference type="NCBIfam" id="TIGR02532">
    <property type="entry name" value="IV_pilin_GFxxxE"/>
    <property type="match status" value="1"/>
</dbReference>
<dbReference type="Gene3D" id="3.30.700.10">
    <property type="entry name" value="Glycoprotein, Type 4 Pilin"/>
    <property type="match status" value="1"/>
</dbReference>
<dbReference type="SUPFAM" id="SSF54523">
    <property type="entry name" value="Pili subunits"/>
    <property type="match status" value="1"/>
</dbReference>
<sequence>MKVKKAFTLLELVFVILIIGILALISFPFLNQNKNDAKLLKLKADYQMLQSALASMRSEFSLKQIAHFSPILDSAKIAFEKEKLFYCEKKEILNCQNGINCCSYSVLSSPLYSHSKAWIKQGFNHYRFFLNSKESVDFIYNANEGILECLHSKWCKELL</sequence>
<name>A0A1W6BY34_9BACT</name>
<dbReference type="InterPro" id="IPR045584">
    <property type="entry name" value="Pilin-like"/>
</dbReference>
<proteinExistence type="predicted"/>
<dbReference type="STRING" id="1121267.CCUN_1406"/>
<accession>A0A1W6BY34</accession>
<gene>
    <name evidence="2" type="ORF">CCUN_1406</name>
</gene>
<organism evidence="2 3">
    <name type="scientific">Campylobacter cuniculorum DSM 23162 = LMG 24588</name>
    <dbReference type="NCBI Taxonomy" id="1121267"/>
    <lineage>
        <taxon>Bacteria</taxon>
        <taxon>Pseudomonadati</taxon>
        <taxon>Campylobacterota</taxon>
        <taxon>Epsilonproteobacteria</taxon>
        <taxon>Campylobacterales</taxon>
        <taxon>Campylobacteraceae</taxon>
        <taxon>Campylobacter</taxon>
    </lineage>
</organism>
<keyword evidence="1" id="KW-1133">Transmembrane helix</keyword>
<keyword evidence="1" id="KW-0812">Transmembrane</keyword>
<dbReference type="Pfam" id="PF07963">
    <property type="entry name" value="N_methyl"/>
    <property type="match status" value="1"/>
</dbReference>
<dbReference type="OrthoDB" id="5358236at2"/>
<evidence type="ECO:0000313" key="2">
    <source>
        <dbReference type="EMBL" id="ARJ56994.1"/>
    </source>
</evidence>
<reference evidence="2 3" key="1">
    <citation type="submission" date="2017-04" db="EMBL/GenBank/DDBJ databases">
        <title>Complete genome sequence of the Campylobacter cuniculorum type strain LMG24588.</title>
        <authorList>
            <person name="Miller W.G."/>
            <person name="Yee E."/>
            <person name="Revez J."/>
            <person name="Bono J.L."/>
            <person name="Rossi M."/>
        </authorList>
    </citation>
    <scope>NUCLEOTIDE SEQUENCE [LARGE SCALE GENOMIC DNA]</scope>
    <source>
        <strain evidence="2 3">LMG 24588</strain>
    </source>
</reference>
<evidence type="ECO:0000256" key="1">
    <source>
        <dbReference type="SAM" id="Phobius"/>
    </source>
</evidence>
<dbReference type="KEGG" id="ccun:CCUN_1406"/>
<keyword evidence="1" id="KW-0472">Membrane</keyword>
<protein>
    <submittedName>
        <fullName evidence="2">Putative type II secretion system protein</fullName>
    </submittedName>
</protein>
<dbReference type="EMBL" id="CP020867">
    <property type="protein sequence ID" value="ARJ56994.1"/>
    <property type="molecule type" value="Genomic_DNA"/>
</dbReference>
<feature type="transmembrane region" description="Helical" evidence="1">
    <location>
        <begin position="12"/>
        <end position="30"/>
    </location>
</feature>
<dbReference type="InterPro" id="IPR012902">
    <property type="entry name" value="N_methyl_site"/>
</dbReference>
<dbReference type="AlphaFoldDB" id="A0A1W6BY34"/>
<evidence type="ECO:0000313" key="3">
    <source>
        <dbReference type="Proteomes" id="UP000192902"/>
    </source>
</evidence>
<dbReference type="RefSeq" id="WP_027305214.1">
    <property type="nucleotide sequence ID" value="NZ_CP020867.1"/>
</dbReference>